<accession>A0A5J4WB08</accession>
<gene>
    <name evidence="1" type="ORF">EZS28_012620</name>
</gene>
<dbReference type="AlphaFoldDB" id="A0A5J4WB08"/>
<sequence length="88" mass="10000">MIEHTPLLITIISSTVFFDYYNPSSALLTFKATSHFSVLCQSQFFKDSVTSPILITCMRTFPEANFILLLFIDHPSLNTRSELPNIIV</sequence>
<reference evidence="1 2" key="1">
    <citation type="submission" date="2019-03" db="EMBL/GenBank/DDBJ databases">
        <title>Single cell metagenomics reveals metabolic interactions within the superorganism composed of flagellate Streblomastix strix and complex community of Bacteroidetes bacteria on its surface.</title>
        <authorList>
            <person name="Treitli S.C."/>
            <person name="Kolisko M."/>
            <person name="Husnik F."/>
            <person name="Keeling P."/>
            <person name="Hampl V."/>
        </authorList>
    </citation>
    <scope>NUCLEOTIDE SEQUENCE [LARGE SCALE GENOMIC DNA]</scope>
    <source>
        <strain evidence="1">ST1C</strain>
    </source>
</reference>
<proteinExistence type="predicted"/>
<organism evidence="1 2">
    <name type="scientific">Streblomastix strix</name>
    <dbReference type="NCBI Taxonomy" id="222440"/>
    <lineage>
        <taxon>Eukaryota</taxon>
        <taxon>Metamonada</taxon>
        <taxon>Preaxostyla</taxon>
        <taxon>Oxymonadida</taxon>
        <taxon>Streblomastigidae</taxon>
        <taxon>Streblomastix</taxon>
    </lineage>
</organism>
<evidence type="ECO:0000313" key="2">
    <source>
        <dbReference type="Proteomes" id="UP000324800"/>
    </source>
</evidence>
<dbReference type="Proteomes" id="UP000324800">
    <property type="component" value="Unassembled WGS sequence"/>
</dbReference>
<name>A0A5J4WB08_9EUKA</name>
<dbReference type="EMBL" id="SNRW01002739">
    <property type="protein sequence ID" value="KAA6391855.1"/>
    <property type="molecule type" value="Genomic_DNA"/>
</dbReference>
<comment type="caution">
    <text evidence="1">The sequence shown here is derived from an EMBL/GenBank/DDBJ whole genome shotgun (WGS) entry which is preliminary data.</text>
</comment>
<protein>
    <submittedName>
        <fullName evidence="1">Uncharacterized protein</fullName>
    </submittedName>
</protein>
<evidence type="ECO:0000313" key="1">
    <source>
        <dbReference type="EMBL" id="KAA6391855.1"/>
    </source>
</evidence>